<comment type="caution">
    <text evidence="1">The sequence shown here is derived from an EMBL/GenBank/DDBJ whole genome shotgun (WGS) entry which is preliminary data.</text>
</comment>
<organism evidence="1 2">
    <name type="scientific">Rhizobium alvei</name>
    <dbReference type="NCBI Taxonomy" id="1132659"/>
    <lineage>
        <taxon>Bacteria</taxon>
        <taxon>Pseudomonadati</taxon>
        <taxon>Pseudomonadota</taxon>
        <taxon>Alphaproteobacteria</taxon>
        <taxon>Hyphomicrobiales</taxon>
        <taxon>Rhizobiaceae</taxon>
        <taxon>Rhizobium/Agrobacterium group</taxon>
        <taxon>Rhizobium</taxon>
    </lineage>
</organism>
<accession>A0ABT8YQF1</accession>
<evidence type="ECO:0000313" key="1">
    <source>
        <dbReference type="EMBL" id="MDO6965937.1"/>
    </source>
</evidence>
<dbReference type="EMBL" id="JAUOZU010000014">
    <property type="protein sequence ID" value="MDO6965937.1"/>
    <property type="molecule type" value="Genomic_DNA"/>
</dbReference>
<reference evidence="1" key="2">
    <citation type="submission" date="2023-07" db="EMBL/GenBank/DDBJ databases">
        <authorList>
            <person name="Shen H."/>
        </authorList>
    </citation>
    <scope>NUCLEOTIDE SEQUENCE</scope>
    <source>
        <strain evidence="1">TNR-22</strain>
    </source>
</reference>
<evidence type="ECO:0000313" key="2">
    <source>
        <dbReference type="Proteomes" id="UP001174932"/>
    </source>
</evidence>
<reference evidence="1" key="1">
    <citation type="journal article" date="2015" name="Int. J. Syst. Evol. Microbiol.">
        <title>Rhizobium alvei sp. nov., isolated from a freshwater river.</title>
        <authorList>
            <person name="Sheu S.Y."/>
            <person name="Huang H.W."/>
            <person name="Young C.C."/>
            <person name="Chen W.M."/>
        </authorList>
    </citation>
    <scope>NUCLEOTIDE SEQUENCE</scope>
    <source>
        <strain evidence="1">TNR-22</strain>
    </source>
</reference>
<proteinExistence type="predicted"/>
<gene>
    <name evidence="1" type="ORF">Q4481_18415</name>
</gene>
<dbReference type="Proteomes" id="UP001174932">
    <property type="component" value="Unassembled WGS sequence"/>
</dbReference>
<dbReference type="RefSeq" id="WP_304377867.1">
    <property type="nucleotide sequence ID" value="NZ_JAUOZU010000014.1"/>
</dbReference>
<name>A0ABT8YQF1_9HYPH</name>
<protein>
    <submittedName>
        <fullName evidence="1">Uncharacterized protein</fullName>
    </submittedName>
</protein>
<sequence>MTTLLANPLARQSPETLAASRNLKKWARELLDLGFADIIFVNELACSVPGCAPKETVIIFMPSGQPNWQVSIHKALVEITHTDLVAVLT</sequence>
<keyword evidence="2" id="KW-1185">Reference proteome</keyword>